<dbReference type="EMBL" id="JAHRIN010054748">
    <property type="protein sequence ID" value="MEQ2210831.1"/>
    <property type="molecule type" value="Genomic_DNA"/>
</dbReference>
<keyword evidence="5" id="KW-0472">Membrane</keyword>
<keyword evidence="2" id="KW-0325">Glycoprotein</keyword>
<keyword evidence="5" id="KW-0812">Transmembrane</keyword>
<evidence type="ECO:0000256" key="1">
    <source>
        <dbReference type="ARBA" id="ARBA00023157"/>
    </source>
</evidence>
<feature type="transmembrane region" description="Helical" evidence="5">
    <location>
        <begin position="12"/>
        <end position="30"/>
    </location>
</feature>
<keyword evidence="7" id="KW-1185">Reference proteome</keyword>
<evidence type="ECO:0000256" key="5">
    <source>
        <dbReference type="SAM" id="Phobius"/>
    </source>
</evidence>
<keyword evidence="1" id="KW-1015">Disulfide bond</keyword>
<dbReference type="InterPro" id="IPR015621">
    <property type="entry name" value="IL-1_rcpt_fam"/>
</dbReference>
<proteinExistence type="predicted"/>
<name>A0ABV0RT22_9TELE</name>
<evidence type="ECO:0000313" key="6">
    <source>
        <dbReference type="EMBL" id="MEQ2210831.1"/>
    </source>
</evidence>
<dbReference type="PANTHER" id="PTHR11890">
    <property type="entry name" value="INTERLEUKIN-1 RECEPTOR FAMILY MEMBER"/>
    <property type="match status" value="1"/>
</dbReference>
<organism evidence="6 7">
    <name type="scientific">Xenoophorus captivus</name>
    <dbReference type="NCBI Taxonomy" id="1517983"/>
    <lineage>
        <taxon>Eukaryota</taxon>
        <taxon>Metazoa</taxon>
        <taxon>Chordata</taxon>
        <taxon>Craniata</taxon>
        <taxon>Vertebrata</taxon>
        <taxon>Euteleostomi</taxon>
        <taxon>Actinopterygii</taxon>
        <taxon>Neopterygii</taxon>
        <taxon>Teleostei</taxon>
        <taxon>Neoteleostei</taxon>
        <taxon>Acanthomorphata</taxon>
        <taxon>Ovalentaria</taxon>
        <taxon>Atherinomorphae</taxon>
        <taxon>Cyprinodontiformes</taxon>
        <taxon>Goodeidae</taxon>
        <taxon>Xenoophorus</taxon>
    </lineage>
</organism>
<reference evidence="6 7" key="1">
    <citation type="submission" date="2021-06" db="EMBL/GenBank/DDBJ databases">
        <authorList>
            <person name="Palmer J.M."/>
        </authorList>
    </citation>
    <scope>NUCLEOTIDE SEQUENCE [LARGE SCALE GENOMIC DNA]</scope>
    <source>
        <strain evidence="6 7">XC_2019</strain>
        <tissue evidence="6">Muscle</tissue>
    </source>
</reference>
<evidence type="ECO:0000313" key="7">
    <source>
        <dbReference type="Proteomes" id="UP001434883"/>
    </source>
</evidence>
<accession>A0ABV0RT22</accession>
<keyword evidence="5" id="KW-1133">Transmembrane helix</keyword>
<sequence length="219" mass="24830">MLYIKHPILHTLPSIFLIFLYPFCLPAAIMDSVDENLQASRRVLLLYNASTFISKRHTSSTSSNNNNITKINDGDDKIESKTCESTGSVGFDGGDRVVSDTRQQLECMVAMNRALLEGSIKVVLVELEEITPAQLALLPESVRHLRKRQGAVCWWKALGVRQRQRTSSRWRKDKKKGGKDSQVSPSLLPSSMFWKEIRYHMPVRGKRAVYPEKTALLNL</sequence>
<dbReference type="Proteomes" id="UP001434883">
    <property type="component" value="Unassembled WGS sequence"/>
</dbReference>
<evidence type="ECO:0000256" key="4">
    <source>
        <dbReference type="SAM" id="MobiDB-lite"/>
    </source>
</evidence>
<protein>
    <submittedName>
        <fullName evidence="6">Uncharacterized protein</fullName>
    </submittedName>
</protein>
<dbReference type="Gene3D" id="3.40.50.10140">
    <property type="entry name" value="Toll/interleukin-1 receptor homology (TIR) domain"/>
    <property type="match status" value="1"/>
</dbReference>
<feature type="region of interest" description="Disordered" evidence="4">
    <location>
        <begin position="56"/>
        <end position="76"/>
    </location>
</feature>
<dbReference type="PANTHER" id="PTHR11890:SF3">
    <property type="entry name" value="INTERLEUKIN-1 RECEPTOR TYPE 2"/>
    <property type="match status" value="1"/>
</dbReference>
<gene>
    <name evidence="6" type="ORF">XENOCAPTIV_020174</name>
</gene>
<comment type="caution">
    <text evidence="6">The sequence shown here is derived from an EMBL/GenBank/DDBJ whole genome shotgun (WGS) entry which is preliminary data.</text>
</comment>
<feature type="compositionally biased region" description="Low complexity" evidence="4">
    <location>
        <begin position="59"/>
        <end position="71"/>
    </location>
</feature>
<dbReference type="InterPro" id="IPR035897">
    <property type="entry name" value="Toll_tir_struct_dom_sf"/>
</dbReference>
<evidence type="ECO:0000256" key="2">
    <source>
        <dbReference type="ARBA" id="ARBA00023180"/>
    </source>
</evidence>
<keyword evidence="3" id="KW-0393">Immunoglobulin domain</keyword>
<evidence type="ECO:0000256" key="3">
    <source>
        <dbReference type="ARBA" id="ARBA00023319"/>
    </source>
</evidence>
<feature type="compositionally biased region" description="Basic residues" evidence="4">
    <location>
        <begin position="165"/>
        <end position="177"/>
    </location>
</feature>
<feature type="region of interest" description="Disordered" evidence="4">
    <location>
        <begin position="165"/>
        <end position="184"/>
    </location>
</feature>